<dbReference type="SUPFAM" id="SSF102705">
    <property type="entry name" value="NIF3 (NGG1p interacting factor 3)-like"/>
    <property type="match status" value="1"/>
</dbReference>
<dbReference type="Proteomes" id="UP001501047">
    <property type="component" value="Unassembled WGS sequence"/>
</dbReference>
<evidence type="ECO:0000313" key="1">
    <source>
        <dbReference type="EMBL" id="GAA0773788.1"/>
    </source>
</evidence>
<dbReference type="PANTHER" id="PTHR41774">
    <property type="match status" value="1"/>
</dbReference>
<dbReference type="InterPro" id="IPR015867">
    <property type="entry name" value="N-reg_PII/ATP_PRibTrfase_C"/>
</dbReference>
<name>A0ABN1KQW8_CLOSU</name>
<evidence type="ECO:0000313" key="2">
    <source>
        <dbReference type="Proteomes" id="UP001501047"/>
    </source>
</evidence>
<proteinExistence type="predicted"/>
<dbReference type="InterPro" id="IPR004323">
    <property type="entry name" value="Ion_tolerance_CutA"/>
</dbReference>
<dbReference type="Pfam" id="PF03091">
    <property type="entry name" value="CutA1"/>
    <property type="match status" value="1"/>
</dbReference>
<keyword evidence="2" id="KW-1185">Reference proteome</keyword>
<dbReference type="InterPro" id="IPR036069">
    <property type="entry name" value="DUF34/NIF3_sf"/>
</dbReference>
<comment type="caution">
    <text evidence="1">The sequence shown here is derived from an EMBL/GenBank/DDBJ whole genome shotgun (WGS) entry which is preliminary data.</text>
</comment>
<accession>A0ABN1KQW8</accession>
<organism evidence="1 2">
    <name type="scientific">Clostridium subterminale</name>
    <dbReference type="NCBI Taxonomy" id="1550"/>
    <lineage>
        <taxon>Bacteria</taxon>
        <taxon>Bacillati</taxon>
        <taxon>Bacillota</taxon>
        <taxon>Clostridia</taxon>
        <taxon>Eubacteriales</taxon>
        <taxon>Clostridiaceae</taxon>
        <taxon>Clostridium</taxon>
    </lineage>
</organism>
<sequence length="120" mass="14114">MSEVYNNSVIMEFKEVKIEIYVPEEYVIELRDELNKVNACKIGNYDNVISITNVRGHWRPLEGSNPFNGEIDKVCESQECKIEIRCKKEYVRNAIKVIKKIHPYEEPLINIIPIINELFE</sequence>
<gene>
    <name evidence="1" type="primary">cutA_2</name>
    <name evidence="1" type="ORF">GCM10008908_22550</name>
</gene>
<dbReference type="RefSeq" id="WP_425544775.1">
    <property type="nucleotide sequence ID" value="NZ_BAAACI010000006.1"/>
</dbReference>
<dbReference type="Gene3D" id="3.30.70.120">
    <property type="match status" value="1"/>
</dbReference>
<protein>
    <submittedName>
        <fullName evidence="1">Divalent cation tolerance protein CutA</fullName>
    </submittedName>
</protein>
<reference evidence="1 2" key="1">
    <citation type="journal article" date="2019" name="Int. J. Syst. Evol. Microbiol.">
        <title>The Global Catalogue of Microorganisms (GCM) 10K type strain sequencing project: providing services to taxonomists for standard genome sequencing and annotation.</title>
        <authorList>
            <consortium name="The Broad Institute Genomics Platform"/>
            <consortium name="The Broad Institute Genome Sequencing Center for Infectious Disease"/>
            <person name="Wu L."/>
            <person name="Ma J."/>
        </authorList>
    </citation>
    <scope>NUCLEOTIDE SEQUENCE [LARGE SCALE GENOMIC DNA]</scope>
    <source>
        <strain evidence="1 2">JCM 1417</strain>
    </source>
</reference>
<dbReference type="PANTHER" id="PTHR41774:SF1">
    <property type="entry name" value="NGG1P INTERACTING FACTOR NIF3"/>
    <property type="match status" value="1"/>
</dbReference>
<dbReference type="EMBL" id="BAAACI010000006">
    <property type="protein sequence ID" value="GAA0773788.1"/>
    <property type="molecule type" value="Genomic_DNA"/>
</dbReference>